<evidence type="ECO:0000256" key="9">
    <source>
        <dbReference type="PROSITE-ProRule" id="PRU01379"/>
    </source>
</evidence>
<name>A0AA36BHZ5_OCTVU</name>
<dbReference type="SUPFAM" id="SSF53187">
    <property type="entry name" value="Zn-dependent exopeptidases"/>
    <property type="match status" value="1"/>
</dbReference>
<evidence type="ECO:0000313" key="12">
    <source>
        <dbReference type="EMBL" id="CAI9734399.1"/>
    </source>
</evidence>
<comment type="cofactor">
    <cofactor evidence="1">
        <name>Zn(2+)</name>
        <dbReference type="ChEBI" id="CHEBI:29105"/>
    </cofactor>
</comment>
<keyword evidence="5" id="KW-0479">Metal-binding</keyword>
<keyword evidence="10" id="KW-0812">Transmembrane</keyword>
<dbReference type="InterPro" id="IPR008969">
    <property type="entry name" value="CarboxyPept-like_regulatory"/>
</dbReference>
<proteinExistence type="inferred from homology"/>
<dbReference type="PANTHER" id="PTHR11532:SF84">
    <property type="entry name" value="CARBOXYPEPTIDASE M"/>
    <property type="match status" value="1"/>
</dbReference>
<dbReference type="InterPro" id="IPR057246">
    <property type="entry name" value="CARBOXYPEPT_ZN_1"/>
</dbReference>
<keyword evidence="7" id="KW-0862">Zinc</keyword>
<dbReference type="CDD" id="cd11308">
    <property type="entry name" value="Peptidase_M14NE-CP-C_like"/>
    <property type="match status" value="1"/>
</dbReference>
<evidence type="ECO:0000256" key="2">
    <source>
        <dbReference type="ARBA" id="ARBA00005988"/>
    </source>
</evidence>
<dbReference type="InterPro" id="IPR050753">
    <property type="entry name" value="Peptidase_M14_domain"/>
</dbReference>
<gene>
    <name evidence="12" type="ORF">OCTVUL_1B012272</name>
</gene>
<evidence type="ECO:0000256" key="3">
    <source>
        <dbReference type="ARBA" id="ARBA00022645"/>
    </source>
</evidence>
<evidence type="ECO:0000256" key="5">
    <source>
        <dbReference type="ARBA" id="ARBA00022723"/>
    </source>
</evidence>
<dbReference type="PRINTS" id="PR00765">
    <property type="entry name" value="CRBOXYPTASEA"/>
</dbReference>
<organism evidence="12 13">
    <name type="scientific">Octopus vulgaris</name>
    <name type="common">Common octopus</name>
    <dbReference type="NCBI Taxonomy" id="6645"/>
    <lineage>
        <taxon>Eukaryota</taxon>
        <taxon>Metazoa</taxon>
        <taxon>Spiralia</taxon>
        <taxon>Lophotrochozoa</taxon>
        <taxon>Mollusca</taxon>
        <taxon>Cephalopoda</taxon>
        <taxon>Coleoidea</taxon>
        <taxon>Octopodiformes</taxon>
        <taxon>Octopoda</taxon>
        <taxon>Incirrata</taxon>
        <taxon>Octopodidae</taxon>
        <taxon>Octopus</taxon>
    </lineage>
</organism>
<dbReference type="GO" id="GO:0016485">
    <property type="term" value="P:protein processing"/>
    <property type="evidence" value="ECO:0007669"/>
    <property type="project" value="TreeGrafter"/>
</dbReference>
<evidence type="ECO:0000256" key="4">
    <source>
        <dbReference type="ARBA" id="ARBA00022670"/>
    </source>
</evidence>
<dbReference type="InterPro" id="IPR000834">
    <property type="entry name" value="Peptidase_M14"/>
</dbReference>
<dbReference type="CDD" id="cd03858">
    <property type="entry name" value="M14_CP_N-E_like"/>
    <property type="match status" value="1"/>
</dbReference>
<reference evidence="12" key="1">
    <citation type="submission" date="2023-08" db="EMBL/GenBank/DDBJ databases">
        <authorList>
            <person name="Alioto T."/>
            <person name="Alioto T."/>
            <person name="Gomez Garrido J."/>
        </authorList>
    </citation>
    <scope>NUCLEOTIDE SEQUENCE</scope>
</reference>
<dbReference type="GO" id="GO:0004181">
    <property type="term" value="F:metallocarboxypeptidase activity"/>
    <property type="evidence" value="ECO:0007669"/>
    <property type="project" value="InterPro"/>
</dbReference>
<dbReference type="Proteomes" id="UP001162480">
    <property type="component" value="Chromosome 16"/>
</dbReference>
<dbReference type="PROSITE" id="PS00132">
    <property type="entry name" value="CARBOXYPEPT_ZN_1"/>
    <property type="match status" value="1"/>
</dbReference>
<dbReference type="Gene3D" id="3.40.630.10">
    <property type="entry name" value="Zn peptidases"/>
    <property type="match status" value="1"/>
</dbReference>
<comment type="similarity">
    <text evidence="2 9">Belongs to the peptidase M14 family.</text>
</comment>
<dbReference type="PROSITE" id="PS52035">
    <property type="entry name" value="PEPTIDASE_M14"/>
    <property type="match status" value="1"/>
</dbReference>
<dbReference type="PANTHER" id="PTHR11532">
    <property type="entry name" value="PROTEASE M14 CARBOXYPEPTIDASE"/>
    <property type="match status" value="1"/>
</dbReference>
<evidence type="ECO:0000313" key="13">
    <source>
        <dbReference type="Proteomes" id="UP001162480"/>
    </source>
</evidence>
<keyword evidence="6" id="KW-0378">Hydrolase</keyword>
<feature type="domain" description="Peptidase M14" evidence="11">
    <location>
        <begin position="76"/>
        <end position="363"/>
    </location>
</feature>
<keyword evidence="10" id="KW-0472">Membrane</keyword>
<protein>
    <submittedName>
        <fullName evidence="12">Carboxypeptidase D-like</fullName>
    </submittedName>
</protein>
<evidence type="ECO:0000259" key="11">
    <source>
        <dbReference type="PROSITE" id="PS52035"/>
    </source>
</evidence>
<dbReference type="InterPro" id="IPR057247">
    <property type="entry name" value="CARBOXYPEPT_ZN_2"/>
</dbReference>
<feature type="active site" description="Proton donor/acceptor" evidence="9">
    <location>
        <position position="333"/>
    </location>
</feature>
<dbReference type="GO" id="GO:0005615">
    <property type="term" value="C:extracellular space"/>
    <property type="evidence" value="ECO:0007669"/>
    <property type="project" value="TreeGrafter"/>
</dbReference>
<accession>A0AA36BHZ5</accession>
<dbReference type="FunFam" id="3.40.630.10:FF:000020">
    <property type="entry name" value="Carboxypeptidase D"/>
    <property type="match status" value="1"/>
</dbReference>
<feature type="transmembrane region" description="Helical" evidence="10">
    <location>
        <begin position="39"/>
        <end position="64"/>
    </location>
</feature>
<dbReference type="AlphaFoldDB" id="A0AA36BHZ5"/>
<evidence type="ECO:0000256" key="1">
    <source>
        <dbReference type="ARBA" id="ARBA00001947"/>
    </source>
</evidence>
<dbReference type="Pfam" id="PF00246">
    <property type="entry name" value="Peptidase_M14"/>
    <property type="match status" value="1"/>
</dbReference>
<dbReference type="GO" id="GO:0006518">
    <property type="term" value="P:peptide metabolic process"/>
    <property type="evidence" value="ECO:0007669"/>
    <property type="project" value="TreeGrafter"/>
</dbReference>
<keyword evidence="4" id="KW-0645">Protease</keyword>
<evidence type="ECO:0000256" key="6">
    <source>
        <dbReference type="ARBA" id="ARBA00022801"/>
    </source>
</evidence>
<evidence type="ECO:0000256" key="10">
    <source>
        <dbReference type="SAM" id="Phobius"/>
    </source>
</evidence>
<dbReference type="SMART" id="SM00631">
    <property type="entry name" value="Zn_pept"/>
    <property type="match status" value="1"/>
</dbReference>
<keyword evidence="13" id="KW-1185">Reference proteome</keyword>
<evidence type="ECO:0000256" key="7">
    <source>
        <dbReference type="ARBA" id="ARBA00022833"/>
    </source>
</evidence>
<dbReference type="EMBL" id="OX597829">
    <property type="protein sequence ID" value="CAI9734399.1"/>
    <property type="molecule type" value="Genomic_DNA"/>
</dbReference>
<dbReference type="GO" id="GO:0008270">
    <property type="term" value="F:zinc ion binding"/>
    <property type="evidence" value="ECO:0007669"/>
    <property type="project" value="InterPro"/>
</dbReference>
<sequence>MRMNRNLVKKYRITWENFYTFRRINNLRERSESRMRNGVIYYCFRNILPSMVGSLLSLVIIVLVQFEQTAARLDFKHHTNAELRKYLINVNRRYPDITHLHSIGNSVEGNPLLVLKISESVHKHSILKPHIKYIGNIHGNEVVGRELLLHLIDYLVTNYRRNSTVTRILQTSVVHILPTINPDGYARATLGDCNSVVGRYNRRMSDLNRNFNENPASAKKIEPETRAIMNWIRSNTFVLSASFHGGAVVVNYPFDYTRGNMDKMAYSKSPDDDVFVYLALNYSRSHHDMHHSINCSANEYFKDGITNGAAWYPLKGGMQDYNYYHGVMEITVELSCCKYPPAETLQVYWEKNKRALINYLQLVHMGVKGLIMDESGNPVFRAKLSIDDRYITFRSSKFGEYWRLLLPGNYILKVKARGFRDYLSQPFRVIAGRVHRLDVVLTRRNSLTTNRRKSQKTTSLLREVTTQNMLGIKGATKPMKTTQQHTQKVVVNSHEDKLSKAHTSQALRPSTYFLQWAFLFTFTQFL</sequence>
<keyword evidence="8" id="KW-0325">Glycoprotein</keyword>
<dbReference type="Pfam" id="PF13620">
    <property type="entry name" value="CarboxypepD_reg"/>
    <property type="match status" value="1"/>
</dbReference>
<keyword evidence="10" id="KW-1133">Transmembrane helix</keyword>
<dbReference type="SUPFAM" id="SSF49464">
    <property type="entry name" value="Carboxypeptidase regulatory domain-like"/>
    <property type="match status" value="1"/>
</dbReference>
<evidence type="ECO:0000256" key="8">
    <source>
        <dbReference type="ARBA" id="ARBA00023180"/>
    </source>
</evidence>
<keyword evidence="3" id="KW-0121">Carboxypeptidase</keyword>
<dbReference type="PROSITE" id="PS00133">
    <property type="entry name" value="CARBOXYPEPT_ZN_2"/>
    <property type="match status" value="1"/>
</dbReference>
<dbReference type="Gene3D" id="2.60.40.1120">
    <property type="entry name" value="Carboxypeptidase-like, regulatory domain"/>
    <property type="match status" value="1"/>
</dbReference>